<gene>
    <name evidence="1" type="ORF">CALVIDRAFT_132833</name>
</gene>
<evidence type="ECO:0000313" key="2">
    <source>
        <dbReference type="Proteomes" id="UP000076738"/>
    </source>
</evidence>
<dbReference type="EMBL" id="KV417267">
    <property type="protein sequence ID" value="KZP01339.1"/>
    <property type="molecule type" value="Genomic_DNA"/>
</dbReference>
<keyword evidence="2" id="KW-1185">Reference proteome</keyword>
<organism evidence="1 2">
    <name type="scientific">Calocera viscosa (strain TUFC12733)</name>
    <dbReference type="NCBI Taxonomy" id="1330018"/>
    <lineage>
        <taxon>Eukaryota</taxon>
        <taxon>Fungi</taxon>
        <taxon>Dikarya</taxon>
        <taxon>Basidiomycota</taxon>
        <taxon>Agaricomycotina</taxon>
        <taxon>Dacrymycetes</taxon>
        <taxon>Dacrymycetales</taxon>
        <taxon>Dacrymycetaceae</taxon>
        <taxon>Calocera</taxon>
    </lineage>
</organism>
<dbReference type="OrthoDB" id="10496578at2759"/>
<proteinExistence type="predicted"/>
<dbReference type="AlphaFoldDB" id="A0A167RVY7"/>
<accession>A0A167RVY7</accession>
<protein>
    <submittedName>
        <fullName evidence="1">Uncharacterized protein</fullName>
    </submittedName>
</protein>
<reference evidence="1 2" key="1">
    <citation type="journal article" date="2016" name="Mol. Biol. Evol.">
        <title>Comparative Genomics of Early-Diverging Mushroom-Forming Fungi Provides Insights into the Origins of Lignocellulose Decay Capabilities.</title>
        <authorList>
            <person name="Nagy L.G."/>
            <person name="Riley R."/>
            <person name="Tritt A."/>
            <person name="Adam C."/>
            <person name="Daum C."/>
            <person name="Floudas D."/>
            <person name="Sun H."/>
            <person name="Yadav J.S."/>
            <person name="Pangilinan J."/>
            <person name="Larsson K.H."/>
            <person name="Matsuura K."/>
            <person name="Barry K."/>
            <person name="Labutti K."/>
            <person name="Kuo R."/>
            <person name="Ohm R.A."/>
            <person name="Bhattacharya S.S."/>
            <person name="Shirouzu T."/>
            <person name="Yoshinaga Y."/>
            <person name="Martin F.M."/>
            <person name="Grigoriev I.V."/>
            <person name="Hibbett D.S."/>
        </authorList>
    </citation>
    <scope>NUCLEOTIDE SEQUENCE [LARGE SCALE GENOMIC DNA]</scope>
    <source>
        <strain evidence="1 2">TUFC12733</strain>
    </source>
</reference>
<name>A0A167RVY7_CALVF</name>
<dbReference type="Proteomes" id="UP000076738">
    <property type="component" value="Unassembled WGS sequence"/>
</dbReference>
<evidence type="ECO:0000313" key="1">
    <source>
        <dbReference type="EMBL" id="KZP01339.1"/>
    </source>
</evidence>
<sequence>MTSQHEQTLSEHILSISRHHVRVSHSALVAFSRSLAAVVTGLRVAYLLDISLDALTAEALLGALRQVDALFHTTVFLQTAAGEQTFFLNTCLLDERSVLDDKIWLRLSGGTVEKSCHPPDTVLSALTAIRSTVLGQPSALCRLSDYDAATLVAVAGALLEYPIVYVPSPDLYLLHVEVFTCKVILQGKDEHVLLQFSYPTTFAETPTIRTAAHEATLTDRYTKRLQKTKSEWSGIRVEFNRRFESRLSL</sequence>